<keyword evidence="1" id="KW-1133">Transmembrane helix</keyword>
<protein>
    <submittedName>
        <fullName evidence="2">Uncharacterized protein</fullName>
    </submittedName>
</protein>
<accession>A0ABT0E4U1</accession>
<feature type="transmembrane region" description="Helical" evidence="1">
    <location>
        <begin position="38"/>
        <end position="56"/>
    </location>
</feature>
<dbReference type="EMBL" id="JALKII010000002">
    <property type="protein sequence ID" value="MCK0536839.1"/>
    <property type="molecule type" value="Genomic_DNA"/>
</dbReference>
<keyword evidence="1" id="KW-0812">Transmembrane</keyword>
<keyword evidence="3" id="KW-1185">Reference proteome</keyword>
<sequence length="65" mass="7191">MKAVLRIVALILSGFLFFMAAAAFLLEFPDYMSKSTTFVFVFVFVFVGVYFALYGVTGRSSLSGK</sequence>
<evidence type="ECO:0000313" key="2">
    <source>
        <dbReference type="EMBL" id="MCK0536839.1"/>
    </source>
</evidence>
<evidence type="ECO:0000313" key="3">
    <source>
        <dbReference type="Proteomes" id="UP001165524"/>
    </source>
</evidence>
<comment type="caution">
    <text evidence="2">The sequence shown here is derived from an EMBL/GenBank/DDBJ whole genome shotgun (WGS) entry which is preliminary data.</text>
</comment>
<feature type="transmembrane region" description="Helical" evidence="1">
    <location>
        <begin position="7"/>
        <end position="26"/>
    </location>
</feature>
<keyword evidence="1" id="KW-0472">Membrane</keyword>
<evidence type="ECO:0000256" key="1">
    <source>
        <dbReference type="SAM" id="Phobius"/>
    </source>
</evidence>
<reference evidence="2" key="1">
    <citation type="submission" date="2022-04" db="EMBL/GenBank/DDBJ databases">
        <title>Alcanivorax sp. CY1518 draft genome sequence.</title>
        <authorList>
            <person name="Zhao G."/>
            <person name="An M."/>
        </authorList>
    </citation>
    <scope>NUCLEOTIDE SEQUENCE</scope>
    <source>
        <strain evidence="2">CY1518</strain>
    </source>
</reference>
<name>A0ABT0E4U1_9GAMM</name>
<dbReference type="RefSeq" id="WP_246948622.1">
    <property type="nucleotide sequence ID" value="NZ_JALKII010000002.1"/>
</dbReference>
<gene>
    <name evidence="2" type="ORF">MU846_03880</name>
</gene>
<organism evidence="2 3">
    <name type="scientific">Alcanivorax quisquiliarum</name>
    <dbReference type="NCBI Taxonomy" id="2933565"/>
    <lineage>
        <taxon>Bacteria</taxon>
        <taxon>Pseudomonadati</taxon>
        <taxon>Pseudomonadota</taxon>
        <taxon>Gammaproteobacteria</taxon>
        <taxon>Oceanospirillales</taxon>
        <taxon>Alcanivoracaceae</taxon>
        <taxon>Alcanivorax</taxon>
    </lineage>
</organism>
<dbReference type="Proteomes" id="UP001165524">
    <property type="component" value="Unassembled WGS sequence"/>
</dbReference>
<proteinExistence type="predicted"/>